<feature type="binding site" evidence="8">
    <location>
        <position position="188"/>
    </location>
    <ligand>
        <name>ATP</name>
        <dbReference type="ChEBI" id="CHEBI:30616"/>
    </ligand>
</feature>
<evidence type="ECO:0000256" key="6">
    <source>
        <dbReference type="ARBA" id="ARBA00022840"/>
    </source>
</evidence>
<dbReference type="CDD" id="cd00560">
    <property type="entry name" value="PanC"/>
    <property type="match status" value="1"/>
</dbReference>
<dbReference type="GO" id="GO:0005524">
    <property type="term" value="F:ATP binding"/>
    <property type="evidence" value="ECO:0007669"/>
    <property type="project" value="UniProtKB-KW"/>
</dbReference>
<evidence type="ECO:0000313" key="9">
    <source>
        <dbReference type="EMBL" id="AKP50679.1"/>
    </source>
</evidence>
<dbReference type="EC" id="6.3.2.1" evidence="8"/>
<feature type="binding site" evidence="8">
    <location>
        <position position="73"/>
    </location>
    <ligand>
        <name>beta-alanine</name>
        <dbReference type="ChEBI" id="CHEBI:57966"/>
    </ligand>
</feature>
<dbReference type="GO" id="GO:0005829">
    <property type="term" value="C:cytosol"/>
    <property type="evidence" value="ECO:0007669"/>
    <property type="project" value="TreeGrafter"/>
</dbReference>
<comment type="similarity">
    <text evidence="2 8">Belongs to the pantothenate synthetase family.</text>
</comment>
<keyword evidence="3 8" id="KW-0436">Ligase</keyword>
<evidence type="ECO:0000313" key="10">
    <source>
        <dbReference type="Proteomes" id="UP000036520"/>
    </source>
</evidence>
<accession>A0A0H4P951</accession>
<evidence type="ECO:0000256" key="7">
    <source>
        <dbReference type="ARBA" id="ARBA00048258"/>
    </source>
</evidence>
<dbReference type="EMBL" id="CP012040">
    <property type="protein sequence ID" value="AKP50679.1"/>
    <property type="molecule type" value="Genomic_DNA"/>
</dbReference>
<sequence>MHLFSYSISKQTLEIHETIPAVKQHLRAFKTQNKAIGLVPTMGALHQGHLELIRQSKKQMDVTIVTIFVNPIQFNNPEDLQKYPRTLEADLAVLSEEGVDIVFVPSEKEIYPEGIFMEFDFGTMEQVLEGRFRPGHFNGVAIVVSKLFHIVQPDIAFFGQKDLQQVSVVKRLVSDLSFGIEIEVVPTVRETDGLALSSRNQRLSPEGRKIAPLLYKTLTKCKDELLMGGDWLKIKNNAIKKILNPIEINPEYLELVDEADFSLVQQPIPGKSYAICIAAYIEQVRLIDNIIFRSGHI</sequence>
<keyword evidence="8" id="KW-0963">Cytoplasm</keyword>
<evidence type="ECO:0000256" key="5">
    <source>
        <dbReference type="ARBA" id="ARBA00022741"/>
    </source>
</evidence>
<evidence type="ECO:0000256" key="4">
    <source>
        <dbReference type="ARBA" id="ARBA00022655"/>
    </source>
</evidence>
<dbReference type="Gene3D" id="3.30.1300.10">
    <property type="entry name" value="Pantoate-beta-alanine ligase, C-terminal domain"/>
    <property type="match status" value="1"/>
</dbReference>
<protein>
    <recommendedName>
        <fullName evidence="8">Pantothenate synthetase</fullName>
        <shortName evidence="8">PS</shortName>
        <ecNumber evidence="8">6.3.2.1</ecNumber>
    </recommendedName>
    <alternativeName>
        <fullName evidence="8">Pantoate--beta-alanine ligase</fullName>
    </alternativeName>
    <alternativeName>
        <fullName evidence="8">Pantoate-activating enzyme</fullName>
    </alternativeName>
</protein>
<dbReference type="SUPFAM" id="SSF52374">
    <property type="entry name" value="Nucleotidylyl transferase"/>
    <property type="match status" value="1"/>
</dbReference>
<dbReference type="FunFam" id="3.40.50.620:FF:000013">
    <property type="entry name" value="Pantothenate synthetase"/>
    <property type="match status" value="1"/>
</dbReference>
<feature type="binding site" evidence="8">
    <location>
        <begin position="159"/>
        <end position="162"/>
    </location>
    <ligand>
        <name>ATP</name>
        <dbReference type="ChEBI" id="CHEBI:30616"/>
    </ligand>
</feature>
<gene>
    <name evidence="8" type="primary">panC</name>
    <name evidence="9" type="ORF">CA2015_1231</name>
</gene>
<comment type="subunit">
    <text evidence="8">Homodimer.</text>
</comment>
<feature type="active site" description="Proton donor" evidence="8">
    <location>
        <position position="49"/>
    </location>
</feature>
<dbReference type="InterPro" id="IPR042176">
    <property type="entry name" value="Pantoate_ligase_C"/>
</dbReference>
<evidence type="ECO:0000256" key="1">
    <source>
        <dbReference type="ARBA" id="ARBA00004990"/>
    </source>
</evidence>
<dbReference type="NCBIfam" id="TIGR00018">
    <property type="entry name" value="panC"/>
    <property type="match status" value="1"/>
</dbReference>
<dbReference type="KEGG" id="camu:CA2015_1231"/>
<evidence type="ECO:0000256" key="2">
    <source>
        <dbReference type="ARBA" id="ARBA00009256"/>
    </source>
</evidence>
<keyword evidence="5 8" id="KW-0547">Nucleotide-binding</keyword>
<dbReference type="STRING" id="320787.CA2015_1231"/>
<reference evidence="9 10" key="1">
    <citation type="submission" date="2015-07" db="EMBL/GenBank/DDBJ databases">
        <authorList>
            <person name="Kim K.M."/>
        </authorList>
    </citation>
    <scope>NUCLEOTIDE SEQUENCE [LARGE SCALE GENOMIC DNA]</scope>
    <source>
        <strain evidence="9 10">KCTC 12363</strain>
    </source>
</reference>
<dbReference type="InterPro" id="IPR014729">
    <property type="entry name" value="Rossmann-like_a/b/a_fold"/>
</dbReference>
<name>A0A0H4P951_9BACT</name>
<feature type="binding site" evidence="8">
    <location>
        <position position="73"/>
    </location>
    <ligand>
        <name>(R)-pantoate</name>
        <dbReference type="ChEBI" id="CHEBI:15980"/>
    </ligand>
</feature>
<proteinExistence type="inferred from homology"/>
<dbReference type="UniPathway" id="UPA00028">
    <property type="reaction ID" value="UER00005"/>
</dbReference>
<dbReference type="PANTHER" id="PTHR21299:SF1">
    <property type="entry name" value="PANTOATE--BETA-ALANINE LIGASE"/>
    <property type="match status" value="1"/>
</dbReference>
<dbReference type="PATRIC" id="fig|320787.5.peg.1358"/>
<organism evidence="9 10">
    <name type="scientific">Cyclobacterium amurskyense</name>
    <dbReference type="NCBI Taxonomy" id="320787"/>
    <lineage>
        <taxon>Bacteria</taxon>
        <taxon>Pseudomonadati</taxon>
        <taxon>Bacteroidota</taxon>
        <taxon>Cytophagia</taxon>
        <taxon>Cytophagales</taxon>
        <taxon>Cyclobacteriaceae</taxon>
        <taxon>Cyclobacterium</taxon>
    </lineage>
</organism>
<dbReference type="Gene3D" id="3.40.50.620">
    <property type="entry name" value="HUPs"/>
    <property type="match status" value="1"/>
</dbReference>
<feature type="binding site" evidence="8">
    <location>
        <begin position="196"/>
        <end position="199"/>
    </location>
    <ligand>
        <name>ATP</name>
        <dbReference type="ChEBI" id="CHEBI:30616"/>
    </ligand>
</feature>
<dbReference type="InterPro" id="IPR003721">
    <property type="entry name" value="Pantoate_ligase"/>
</dbReference>
<keyword evidence="4 8" id="KW-0566">Pantothenate biosynthesis</keyword>
<comment type="miscellaneous">
    <text evidence="8">The reaction proceeds by a bi uni uni bi ping pong mechanism.</text>
</comment>
<dbReference type="Proteomes" id="UP000036520">
    <property type="component" value="Chromosome"/>
</dbReference>
<keyword evidence="6 8" id="KW-0067">ATP-binding</keyword>
<evidence type="ECO:0000256" key="3">
    <source>
        <dbReference type="ARBA" id="ARBA00022598"/>
    </source>
</evidence>
<dbReference type="OrthoDB" id="9773087at2"/>
<dbReference type="InterPro" id="IPR004821">
    <property type="entry name" value="Cyt_trans-like"/>
</dbReference>
<comment type="catalytic activity">
    <reaction evidence="7 8">
        <text>(R)-pantoate + beta-alanine + ATP = (R)-pantothenate + AMP + diphosphate + H(+)</text>
        <dbReference type="Rhea" id="RHEA:10912"/>
        <dbReference type="ChEBI" id="CHEBI:15378"/>
        <dbReference type="ChEBI" id="CHEBI:15980"/>
        <dbReference type="ChEBI" id="CHEBI:29032"/>
        <dbReference type="ChEBI" id="CHEBI:30616"/>
        <dbReference type="ChEBI" id="CHEBI:33019"/>
        <dbReference type="ChEBI" id="CHEBI:57966"/>
        <dbReference type="ChEBI" id="CHEBI:456215"/>
        <dbReference type="EC" id="6.3.2.1"/>
    </reaction>
</comment>
<dbReference type="GO" id="GO:0004592">
    <property type="term" value="F:pantoate-beta-alanine ligase activity"/>
    <property type="evidence" value="ECO:0007669"/>
    <property type="project" value="UniProtKB-UniRule"/>
</dbReference>
<feature type="binding site" evidence="8">
    <location>
        <position position="165"/>
    </location>
    <ligand>
        <name>(R)-pantoate</name>
        <dbReference type="ChEBI" id="CHEBI:15980"/>
    </ligand>
</feature>
<dbReference type="GO" id="GO:0015940">
    <property type="term" value="P:pantothenate biosynthetic process"/>
    <property type="evidence" value="ECO:0007669"/>
    <property type="project" value="UniProtKB-UniRule"/>
</dbReference>
<evidence type="ECO:0000256" key="8">
    <source>
        <dbReference type="HAMAP-Rule" id="MF_00158"/>
    </source>
</evidence>
<feature type="binding site" evidence="8">
    <location>
        <begin position="42"/>
        <end position="49"/>
    </location>
    <ligand>
        <name>ATP</name>
        <dbReference type="ChEBI" id="CHEBI:30616"/>
    </ligand>
</feature>
<keyword evidence="10" id="KW-1185">Reference proteome</keyword>
<dbReference type="NCBIfam" id="TIGR00125">
    <property type="entry name" value="cyt_tran_rel"/>
    <property type="match status" value="1"/>
</dbReference>
<dbReference type="HAMAP" id="MF_00158">
    <property type="entry name" value="PanC"/>
    <property type="match status" value="1"/>
</dbReference>
<dbReference type="Pfam" id="PF02569">
    <property type="entry name" value="Pantoate_ligase"/>
    <property type="match status" value="1"/>
</dbReference>
<dbReference type="AlphaFoldDB" id="A0A0H4P951"/>
<comment type="subcellular location">
    <subcellularLocation>
        <location evidence="8">Cytoplasm</location>
    </subcellularLocation>
</comment>
<comment type="pathway">
    <text evidence="1 8">Cofactor biosynthesis; (R)-pantothenate biosynthesis; (R)-pantothenate from (R)-pantoate and beta-alanine: step 1/1.</text>
</comment>
<dbReference type="PANTHER" id="PTHR21299">
    <property type="entry name" value="CYTIDYLATE KINASE/PANTOATE-BETA-ALANINE LIGASE"/>
    <property type="match status" value="1"/>
</dbReference>
<comment type="function">
    <text evidence="8">Catalyzes the condensation of pantoate with beta-alanine in an ATP-dependent reaction via a pantoyl-adenylate intermediate.</text>
</comment>